<proteinExistence type="predicted"/>
<protein>
    <submittedName>
        <fullName evidence="1">Mobilization protein BmgB</fullName>
    </submittedName>
</protein>
<evidence type="ECO:0000313" key="1">
    <source>
        <dbReference type="EMBL" id="AEI52116.1"/>
    </source>
</evidence>
<gene>
    <name evidence="1" type="ordered locus">Runsl_5819</name>
</gene>
<accession>A0A7U3ZRN0</accession>
<reference evidence="2" key="1">
    <citation type="submission" date="2011-06" db="EMBL/GenBank/DDBJ databases">
        <title>The complete genome of plasmid 3 of Runella slithyformis DSM 19594.</title>
        <authorList>
            <consortium name="US DOE Joint Genome Institute (JGI-PGF)"/>
            <person name="Lucas S."/>
            <person name="Han J."/>
            <person name="Lapidus A."/>
            <person name="Bruce D."/>
            <person name="Goodwin L."/>
            <person name="Pitluck S."/>
            <person name="Peters L."/>
            <person name="Kyrpides N."/>
            <person name="Mavromatis K."/>
            <person name="Ivanova N."/>
            <person name="Ovchinnikova G."/>
            <person name="Zhang X."/>
            <person name="Misra M."/>
            <person name="Detter J.C."/>
            <person name="Tapia R."/>
            <person name="Han C."/>
            <person name="Land M."/>
            <person name="Hauser L."/>
            <person name="Markowitz V."/>
            <person name="Cheng J.-F."/>
            <person name="Hugenholtz P."/>
            <person name="Woyke T."/>
            <person name="Wu D."/>
            <person name="Tindall B."/>
            <person name="Faehrich R."/>
            <person name="Brambilla E."/>
            <person name="Klenk H.-P."/>
            <person name="Eisen J.A."/>
        </authorList>
    </citation>
    <scope>NUCLEOTIDE SEQUENCE [LARGE SCALE GENOMIC DNA]</scope>
    <source>
        <strain evidence="2">ATCC 29530 / DSM 19594 / LMG 11500 / NCIMB 11436 / LSU 4</strain>
        <plasmid evidence="2">pRUNSL03</plasmid>
    </source>
</reference>
<sequence>MSERKKGGRPTLGEHKKGKGLYVSFTEAELELLSRKAGSVGKSKQAYLRELLVKGYVKNIDTAEQQEIKRGLIGLSNNVNQLAKLAHINGLKTMQTQVNGVLEALDELLKKYRR</sequence>
<dbReference type="AlphaFoldDB" id="A0A7U3ZRN0"/>
<dbReference type="Pfam" id="PF21983">
    <property type="entry name" value="NikA-like"/>
    <property type="match status" value="1"/>
</dbReference>
<organism evidence="1 2">
    <name type="scientific">Runella slithyformis (strain ATCC 29530 / DSM 19594 / LMG 11500 / NCIMB 11436 / LSU 4)</name>
    <dbReference type="NCBI Taxonomy" id="761193"/>
    <lineage>
        <taxon>Bacteria</taxon>
        <taxon>Pseudomonadati</taxon>
        <taxon>Bacteroidota</taxon>
        <taxon>Cytophagia</taxon>
        <taxon>Cytophagales</taxon>
        <taxon>Spirosomataceae</taxon>
        <taxon>Runella</taxon>
    </lineage>
</organism>
<dbReference type="EMBL" id="CP002862">
    <property type="protein sequence ID" value="AEI52116.1"/>
    <property type="molecule type" value="Genomic_DNA"/>
</dbReference>
<dbReference type="KEGG" id="rsi:Runsl_5819"/>
<dbReference type="RefSeq" id="WP_013921697.1">
    <property type="nucleotide sequence ID" value="NC_015694.1"/>
</dbReference>
<geneLocation type="plasmid" evidence="1 2">
    <name>pRUNSL03</name>
</geneLocation>
<dbReference type="InterPro" id="IPR053842">
    <property type="entry name" value="NikA-like"/>
</dbReference>
<evidence type="ECO:0000313" key="2">
    <source>
        <dbReference type="Proteomes" id="UP000000493"/>
    </source>
</evidence>
<name>A0A7U3ZRN0_RUNSL</name>
<keyword evidence="1" id="KW-0614">Plasmid</keyword>
<dbReference type="Proteomes" id="UP000000493">
    <property type="component" value="Plasmid pRUNSL03"/>
</dbReference>
<reference evidence="1 2" key="2">
    <citation type="journal article" date="2012" name="Stand. Genomic Sci.">
        <title>Complete genome sequence of the aquatic bacterium Runella slithyformis type strain (LSU 4(T)).</title>
        <authorList>
            <person name="Copeland A."/>
            <person name="Zhang X."/>
            <person name="Misra M."/>
            <person name="Lapidus A."/>
            <person name="Nolan M."/>
            <person name="Lucas S."/>
            <person name="Deshpande S."/>
            <person name="Cheng J.F."/>
            <person name="Tapia R."/>
            <person name="Goodwin L.A."/>
            <person name="Pitluck S."/>
            <person name="Liolios K."/>
            <person name="Pagani I."/>
            <person name="Ivanova N."/>
            <person name="Mikhailova N."/>
            <person name="Pati A."/>
            <person name="Chen A."/>
            <person name="Palaniappan K."/>
            <person name="Land M."/>
            <person name="Hauser L."/>
            <person name="Pan C."/>
            <person name="Jeffries C.D."/>
            <person name="Detter J.C."/>
            <person name="Brambilla E.M."/>
            <person name="Rohde M."/>
            <person name="Djao O.D."/>
            <person name="Goker M."/>
            <person name="Sikorski J."/>
            <person name="Tindall B.J."/>
            <person name="Woyke T."/>
            <person name="Bristow J."/>
            <person name="Eisen J.A."/>
            <person name="Markowitz V."/>
            <person name="Hugenholtz P."/>
            <person name="Kyrpides N.C."/>
            <person name="Klenk H.P."/>
            <person name="Mavromatis K."/>
        </authorList>
    </citation>
    <scope>NUCLEOTIDE SEQUENCE [LARGE SCALE GENOMIC DNA]</scope>
    <source>
        <strain evidence="2">ATCC 29530 / DSM 19594 / LMG 11500 / NCIMB 11436 / LSU 4</strain>
    </source>
</reference>
<keyword evidence="2" id="KW-1185">Reference proteome</keyword>